<evidence type="ECO:0000256" key="14">
    <source>
        <dbReference type="ARBA" id="ARBA00038000"/>
    </source>
</evidence>
<keyword evidence="6" id="KW-0227">DNA damage</keyword>
<feature type="domain" description="ABC transporter" evidence="17">
    <location>
        <begin position="663"/>
        <end position="992"/>
    </location>
</feature>
<dbReference type="Pfam" id="PF17760">
    <property type="entry name" value="UvrA_inter"/>
    <property type="match status" value="1"/>
</dbReference>
<evidence type="ECO:0000256" key="3">
    <source>
        <dbReference type="ARBA" id="ARBA00022723"/>
    </source>
</evidence>
<keyword evidence="2" id="KW-0963">Cytoplasm</keyword>
<evidence type="ECO:0000256" key="1">
    <source>
        <dbReference type="ARBA" id="ARBA00004496"/>
    </source>
</evidence>
<dbReference type="Gene3D" id="1.20.1580.10">
    <property type="entry name" value="ABC transporter ATPase like domain"/>
    <property type="match status" value="3"/>
</dbReference>
<dbReference type="PROSITE" id="PS50893">
    <property type="entry name" value="ABC_TRANSPORTER_2"/>
    <property type="match status" value="1"/>
</dbReference>
<dbReference type="Gene3D" id="3.30.190.20">
    <property type="match status" value="1"/>
</dbReference>
<dbReference type="PANTHER" id="PTHR43152">
    <property type="entry name" value="UVRABC SYSTEM PROTEIN A"/>
    <property type="match status" value="1"/>
</dbReference>
<evidence type="ECO:0000256" key="7">
    <source>
        <dbReference type="ARBA" id="ARBA00022769"/>
    </source>
</evidence>
<evidence type="ECO:0000256" key="8">
    <source>
        <dbReference type="ARBA" id="ARBA00022771"/>
    </source>
</evidence>
<comment type="similarity">
    <text evidence="14">Belongs to the ABC transporter superfamily. UvrA family.</text>
</comment>
<keyword evidence="10" id="KW-0067">ATP-binding</keyword>
<dbReference type="SUPFAM" id="SSF52540">
    <property type="entry name" value="P-loop containing nucleoside triphosphate hydrolases"/>
    <property type="match status" value="2"/>
</dbReference>
<dbReference type="GO" id="GO:0003677">
    <property type="term" value="F:DNA binding"/>
    <property type="evidence" value="ECO:0007669"/>
    <property type="project" value="UniProtKB-KW"/>
</dbReference>
<comment type="subcellular location">
    <subcellularLocation>
        <location evidence="1">Cytoplasm</location>
    </subcellularLocation>
</comment>
<dbReference type="CDD" id="cd03270">
    <property type="entry name" value="ABC_UvrA_I"/>
    <property type="match status" value="1"/>
</dbReference>
<dbReference type="GO" id="GO:0004518">
    <property type="term" value="F:nuclease activity"/>
    <property type="evidence" value="ECO:0007669"/>
    <property type="project" value="UniProtKB-KW"/>
</dbReference>
<keyword evidence="3" id="KW-0479">Metal-binding</keyword>
<sequence length="995" mass="110311">MENTIRIRGARQHNLKNIDLDIPKNKIVVFTGVSGSGKSSLAFDTIYAEGQRRYVESLSTYARQFLGIMEKPDIDLIEGLSPAISIDQKTTSRNPRSTVGTVTEIYDYLRLLFSRIGHPHCPICGREIASQTVDEIVSSLLKLLLDKAKDKRIVRILILSPVISDKKGEFSSLFVNLKSKGYKQLRVDNIIKNTGEDFFLIKTNKHTIEAVIDKISFSFKDLKNKIFADNLKARLTDSIEQALKLSDGKIIATEVNDDALVMPEFPKKFDDHLFSEKFACPNDNIQITEIEPRSFSFNSPHGACATCSGIGKILKIDSNLVFSPEISIREGGILPFSNMFEHDTWYSRLINKVCLDYDIDTRLPIKLLSSDAKNLLLAGTADKVYEVEGTNRFGRVTKIYEAFSGIMPELERKHKDSTSDWVRSEIEKYMRENICPDCHGTRLKKESLSVTINKLSIAKVSSFTIGGAYSWINILLTNGTSPLNSREINISNEILKEILLRLSFLISVGLNYLTLDRNAGSLSGGEAQRIRLASQIGSGLTGVLYVLDEPTVGLHQKDNQKLIDTLKKLRDLGNSIIVVEHDREMMTQSDYIFDFGPGAGKLGGSVIAAGTPFEISTNAKSITGLYLSGKKKIDISKSSAGITSSTSTASNQSHITNHLSKSTNHQSLTIFGCSQYNLKNINVTFPLSKLVVITGVSGSGKSTLLVETLYAAMEREFNSRFRGDVGTYKTIEGLEKIDKVILIDQSPIGRTPRSNPATYTKVFDSIRDVFSFTHEARAAGFKKSRFSFNMKGGRCEACEGQGQERFEMQFMSDIWITCDICKGTRYNTQTLEIGYKGKNIADVLKMSVDESLEFFHNHPKIVSKLSTLQEVGLGYIELGQSATTLSGGEAQRVKLSSELTKKATGRTAYILDEPTTGLHFSDVEKLLRVLKRLVSKGNSVYVIEHNLDVIKNADWIIDLGPEGGEKGGEIIAQGTPNDIKKIKGSHTAKFLSNTL</sequence>
<dbReference type="Gene3D" id="3.40.50.300">
    <property type="entry name" value="P-loop containing nucleotide triphosphate hydrolases"/>
    <property type="match status" value="3"/>
</dbReference>
<reference evidence="18 19" key="1">
    <citation type="journal article" date="2016" name="Nat. Commun.">
        <title>Thousands of microbial genomes shed light on interconnected biogeochemical processes in an aquifer system.</title>
        <authorList>
            <person name="Anantharaman K."/>
            <person name="Brown C.T."/>
            <person name="Hug L.A."/>
            <person name="Sharon I."/>
            <person name="Castelle C.J."/>
            <person name="Probst A.J."/>
            <person name="Thomas B.C."/>
            <person name="Singh A."/>
            <person name="Wilkins M.J."/>
            <person name="Karaoz U."/>
            <person name="Brodie E.L."/>
            <person name="Williams K.H."/>
            <person name="Hubbard S.S."/>
            <person name="Banfield J.F."/>
        </authorList>
    </citation>
    <scope>NUCLEOTIDE SEQUENCE [LARGE SCALE GENOMIC DNA]</scope>
</reference>
<proteinExistence type="inferred from homology"/>
<dbReference type="GO" id="GO:0009380">
    <property type="term" value="C:excinuclease repair complex"/>
    <property type="evidence" value="ECO:0007669"/>
    <property type="project" value="InterPro"/>
</dbReference>
<dbReference type="NCBIfam" id="TIGR00630">
    <property type="entry name" value="uvra"/>
    <property type="match status" value="1"/>
</dbReference>
<dbReference type="InterPro" id="IPR003439">
    <property type="entry name" value="ABC_transporter-like_ATP-bd"/>
</dbReference>
<dbReference type="GO" id="GO:0008270">
    <property type="term" value="F:zinc ion binding"/>
    <property type="evidence" value="ECO:0007669"/>
    <property type="project" value="UniProtKB-KW"/>
</dbReference>
<dbReference type="AlphaFoldDB" id="A0A1F7YK91"/>
<keyword evidence="7" id="KW-0228">DNA excision</keyword>
<accession>A0A1F7YK91</accession>
<keyword evidence="11" id="KW-0267">Excision nuclease</keyword>
<evidence type="ECO:0000256" key="10">
    <source>
        <dbReference type="ARBA" id="ARBA00022840"/>
    </source>
</evidence>
<keyword evidence="12" id="KW-0238">DNA-binding</keyword>
<keyword evidence="13" id="KW-0234">DNA repair</keyword>
<evidence type="ECO:0000256" key="5">
    <source>
        <dbReference type="ARBA" id="ARBA00022741"/>
    </source>
</evidence>
<dbReference type="PROSITE" id="PS00211">
    <property type="entry name" value="ABC_TRANSPORTER_1"/>
    <property type="match status" value="2"/>
</dbReference>
<dbReference type="GO" id="GO:0016887">
    <property type="term" value="F:ATP hydrolysis activity"/>
    <property type="evidence" value="ECO:0007669"/>
    <property type="project" value="InterPro"/>
</dbReference>
<dbReference type="GO" id="GO:0005524">
    <property type="term" value="F:ATP binding"/>
    <property type="evidence" value="ECO:0007669"/>
    <property type="project" value="UniProtKB-KW"/>
</dbReference>
<dbReference type="CDD" id="cd03271">
    <property type="entry name" value="ABC_UvrA_II"/>
    <property type="match status" value="1"/>
</dbReference>
<dbReference type="GO" id="GO:0005737">
    <property type="term" value="C:cytoplasm"/>
    <property type="evidence" value="ECO:0007669"/>
    <property type="project" value="UniProtKB-SubCell"/>
</dbReference>
<evidence type="ECO:0000256" key="4">
    <source>
        <dbReference type="ARBA" id="ARBA00022737"/>
    </source>
</evidence>
<evidence type="ECO:0000259" key="17">
    <source>
        <dbReference type="PROSITE" id="PS50893"/>
    </source>
</evidence>
<dbReference type="Gene3D" id="1.10.8.280">
    <property type="entry name" value="ABC transporter ATPase domain-like"/>
    <property type="match status" value="1"/>
</dbReference>
<evidence type="ECO:0000256" key="9">
    <source>
        <dbReference type="ARBA" id="ARBA00022833"/>
    </source>
</evidence>
<evidence type="ECO:0000256" key="6">
    <source>
        <dbReference type="ARBA" id="ARBA00022763"/>
    </source>
</evidence>
<evidence type="ECO:0000313" key="19">
    <source>
        <dbReference type="Proteomes" id="UP000179221"/>
    </source>
</evidence>
<dbReference type="InterPro" id="IPR041552">
    <property type="entry name" value="UvrA_DNA-bd"/>
</dbReference>
<evidence type="ECO:0000256" key="15">
    <source>
        <dbReference type="ARBA" id="ARBA00039316"/>
    </source>
</evidence>
<keyword evidence="4" id="KW-0677">Repeat</keyword>
<comment type="caution">
    <text evidence="18">The sequence shown here is derived from an EMBL/GenBank/DDBJ whole genome shotgun (WGS) entry which is preliminary data.</text>
</comment>
<dbReference type="InterPro" id="IPR017871">
    <property type="entry name" value="ABC_transporter-like_CS"/>
</dbReference>
<name>A0A1F7YK91_9BACT</name>
<dbReference type="PANTHER" id="PTHR43152:SF3">
    <property type="entry name" value="UVRABC SYSTEM PROTEIN A"/>
    <property type="match status" value="1"/>
</dbReference>
<dbReference type="Pfam" id="PF17755">
    <property type="entry name" value="UvrA_DNA-bind"/>
    <property type="match status" value="1"/>
</dbReference>
<dbReference type="EMBL" id="MGGL01000004">
    <property type="protein sequence ID" value="OGM27620.1"/>
    <property type="molecule type" value="Genomic_DNA"/>
</dbReference>
<dbReference type="Proteomes" id="UP000179221">
    <property type="component" value="Unassembled WGS sequence"/>
</dbReference>
<dbReference type="NCBIfam" id="NF001503">
    <property type="entry name" value="PRK00349.1"/>
    <property type="match status" value="1"/>
</dbReference>
<dbReference type="InterPro" id="IPR027417">
    <property type="entry name" value="P-loop_NTPase"/>
</dbReference>
<keyword evidence="8" id="KW-0863">Zinc-finger</keyword>
<dbReference type="InterPro" id="IPR041102">
    <property type="entry name" value="UvrA_inter"/>
</dbReference>
<evidence type="ECO:0000313" key="18">
    <source>
        <dbReference type="EMBL" id="OGM27620.1"/>
    </source>
</evidence>
<protein>
    <recommendedName>
        <fullName evidence="15">UvrABC system protein A</fullName>
    </recommendedName>
    <alternativeName>
        <fullName evidence="16">Excinuclease ABC subunit A</fullName>
    </alternativeName>
</protein>
<dbReference type="InterPro" id="IPR004602">
    <property type="entry name" value="UvrA"/>
</dbReference>
<keyword evidence="9" id="KW-0862">Zinc</keyword>
<organism evidence="18 19">
    <name type="scientific">Candidatus Woesebacteria bacterium RIFCSPHIGHO2_01_FULL_40_22</name>
    <dbReference type="NCBI Taxonomy" id="1802499"/>
    <lineage>
        <taxon>Bacteria</taxon>
        <taxon>Candidatus Woeseibacteriota</taxon>
    </lineage>
</organism>
<evidence type="ECO:0000256" key="13">
    <source>
        <dbReference type="ARBA" id="ARBA00023204"/>
    </source>
</evidence>
<keyword evidence="5" id="KW-0547">Nucleotide-binding</keyword>
<evidence type="ECO:0000256" key="11">
    <source>
        <dbReference type="ARBA" id="ARBA00022881"/>
    </source>
</evidence>
<evidence type="ECO:0000256" key="16">
    <source>
        <dbReference type="ARBA" id="ARBA00042156"/>
    </source>
</evidence>
<dbReference type="GO" id="GO:0006289">
    <property type="term" value="P:nucleotide-excision repair"/>
    <property type="evidence" value="ECO:0007669"/>
    <property type="project" value="InterPro"/>
</dbReference>
<evidence type="ECO:0000256" key="2">
    <source>
        <dbReference type="ARBA" id="ARBA00022490"/>
    </source>
</evidence>
<evidence type="ECO:0000256" key="12">
    <source>
        <dbReference type="ARBA" id="ARBA00023125"/>
    </source>
</evidence>
<gene>
    <name evidence="18" type="ORF">A2628_01495</name>
</gene>